<feature type="domain" description="Tyrosine specific protein phosphatases" evidence="3">
    <location>
        <begin position="76"/>
        <end position="119"/>
    </location>
</feature>
<dbReference type="CDD" id="cd14498">
    <property type="entry name" value="DSP"/>
    <property type="match status" value="1"/>
</dbReference>
<dbReference type="KEGG" id="nja:NSJP_1797"/>
<evidence type="ECO:0000259" key="3">
    <source>
        <dbReference type="PROSITE" id="PS50056"/>
    </source>
</evidence>
<dbReference type="EMBL" id="LT828648">
    <property type="protein sequence ID" value="SLM47969.1"/>
    <property type="molecule type" value="Genomic_DNA"/>
</dbReference>
<dbReference type="InterPro" id="IPR000340">
    <property type="entry name" value="Dual-sp_phosphatase_cat-dom"/>
</dbReference>
<dbReference type="SUPFAM" id="SSF52799">
    <property type="entry name" value="(Phosphotyrosine protein) phosphatases II"/>
    <property type="match status" value="1"/>
</dbReference>
<accession>A0A1W1I507</accession>
<dbReference type="GO" id="GO:0017017">
    <property type="term" value="F:MAP kinase tyrosine/serine/threonine phosphatase activity"/>
    <property type="evidence" value="ECO:0007669"/>
    <property type="project" value="TreeGrafter"/>
</dbReference>
<dbReference type="STRING" id="1325564.NSJP_1797"/>
<dbReference type="InterPro" id="IPR029021">
    <property type="entry name" value="Prot-tyrosine_phosphatase-like"/>
</dbReference>
<dbReference type="Gene3D" id="3.90.190.10">
    <property type="entry name" value="Protein tyrosine phosphatase superfamily"/>
    <property type="match status" value="1"/>
</dbReference>
<dbReference type="SMART" id="SM00195">
    <property type="entry name" value="DSPc"/>
    <property type="match status" value="1"/>
</dbReference>
<dbReference type="GO" id="GO:0033550">
    <property type="term" value="F:MAP kinase tyrosine phosphatase activity"/>
    <property type="evidence" value="ECO:0007669"/>
    <property type="project" value="TreeGrafter"/>
</dbReference>
<dbReference type="InterPro" id="IPR020422">
    <property type="entry name" value="TYR_PHOSPHATASE_DUAL_dom"/>
</dbReference>
<organism evidence="4 5">
    <name type="scientific">Nitrospira japonica</name>
    <dbReference type="NCBI Taxonomy" id="1325564"/>
    <lineage>
        <taxon>Bacteria</taxon>
        <taxon>Pseudomonadati</taxon>
        <taxon>Nitrospirota</taxon>
        <taxon>Nitrospiria</taxon>
        <taxon>Nitrospirales</taxon>
        <taxon>Nitrospiraceae</taxon>
        <taxon>Nitrospira</taxon>
    </lineage>
</organism>
<dbReference type="GO" id="GO:0008330">
    <property type="term" value="F:protein tyrosine/threonine phosphatase activity"/>
    <property type="evidence" value="ECO:0007669"/>
    <property type="project" value="TreeGrafter"/>
</dbReference>
<dbReference type="PROSITE" id="PS50056">
    <property type="entry name" value="TYR_PHOSPHATASE_2"/>
    <property type="match status" value="1"/>
</dbReference>
<evidence type="ECO:0000256" key="2">
    <source>
        <dbReference type="ARBA" id="ARBA00022912"/>
    </source>
</evidence>
<name>A0A1W1I507_9BACT</name>
<dbReference type="Proteomes" id="UP000192042">
    <property type="component" value="Chromosome I"/>
</dbReference>
<dbReference type="OrthoDB" id="9794105at2"/>
<dbReference type="AlphaFoldDB" id="A0A1W1I507"/>
<dbReference type="PANTHER" id="PTHR10159">
    <property type="entry name" value="DUAL SPECIFICITY PROTEIN PHOSPHATASE"/>
    <property type="match status" value="1"/>
</dbReference>
<keyword evidence="5" id="KW-1185">Reference proteome</keyword>
<dbReference type="GO" id="GO:0005737">
    <property type="term" value="C:cytoplasm"/>
    <property type="evidence" value="ECO:0007669"/>
    <property type="project" value="TreeGrafter"/>
</dbReference>
<evidence type="ECO:0000313" key="4">
    <source>
        <dbReference type="EMBL" id="SLM47969.1"/>
    </source>
</evidence>
<evidence type="ECO:0000313" key="5">
    <source>
        <dbReference type="Proteomes" id="UP000192042"/>
    </source>
</evidence>
<keyword evidence="2" id="KW-0904">Protein phosphatase</keyword>
<keyword evidence="1" id="KW-0378">Hydrolase</keyword>
<sequence>MAMYQITDKLAVGNVSDAENPPASIGALLMVAVELSIMPPAGVAYDKIPLKEYGEAGISSLDQAVAWIEAHLPENRVLVCCRAGMGRSVSVVLAYLCCAEDMAYPDALSLLLKRRPGAVPLPNLRCAIEALQQLRESRRVSNASGLRA</sequence>
<protein>
    <recommendedName>
        <fullName evidence="3">Tyrosine specific protein phosphatases domain-containing protein</fullName>
    </recommendedName>
</protein>
<dbReference type="Pfam" id="PF00782">
    <property type="entry name" value="DSPc"/>
    <property type="match status" value="1"/>
</dbReference>
<dbReference type="PANTHER" id="PTHR10159:SF519">
    <property type="entry name" value="DUAL SPECIFICITY PROTEIN PHOSPHATASE MPK3"/>
    <property type="match status" value="1"/>
</dbReference>
<dbReference type="InterPro" id="IPR000387">
    <property type="entry name" value="Tyr_Pase_dom"/>
</dbReference>
<proteinExistence type="predicted"/>
<gene>
    <name evidence="4" type="ORF">NSJP_1797</name>
</gene>
<evidence type="ECO:0000256" key="1">
    <source>
        <dbReference type="ARBA" id="ARBA00022801"/>
    </source>
</evidence>
<reference evidence="4 5" key="1">
    <citation type="submission" date="2017-03" db="EMBL/GenBank/DDBJ databases">
        <authorList>
            <person name="Afonso C.L."/>
            <person name="Miller P.J."/>
            <person name="Scott M.A."/>
            <person name="Spackman E."/>
            <person name="Goraichik I."/>
            <person name="Dimitrov K.M."/>
            <person name="Suarez D.L."/>
            <person name="Swayne D.E."/>
        </authorList>
    </citation>
    <scope>NUCLEOTIDE SEQUENCE [LARGE SCALE GENOMIC DNA]</scope>
    <source>
        <strain evidence="4">Genome sequencing of Nitrospira japonica strain NJ11</strain>
    </source>
</reference>